<dbReference type="RefSeq" id="WP_165592470.1">
    <property type="nucleotide sequence ID" value="NZ_CYSD01000040.1"/>
</dbReference>
<protein>
    <submittedName>
        <fullName evidence="2">Glycosyl transferase family 2</fullName>
    </submittedName>
</protein>
<dbReference type="Gene3D" id="3.90.550.10">
    <property type="entry name" value="Spore Coat Polysaccharide Biosynthesis Protein SpsA, Chain A"/>
    <property type="match status" value="1"/>
</dbReference>
<accession>A0A0P1GGP2</accession>
<sequence length="260" mass="28450">MSGPVDLTVAISTLGAGIDRIQLPEPVAGIRYLVLHQCPQQVSSVLLRADVRVVALDTVGLSNSRNAALEQAETDLLIFADDDTTLFLDGVQSLAQSLAAAPDLALAVGWRAERLPSQARRAYLTRFNSGRICAPEFMVRRSLFRTAGVRFDPDFGLGARFGLGEEYVFVTDALRAGLRGITLPVVTGSHPEESTGDLWSDPTLMAARQAVIARVFGRWALAVRAVYMLRHRHRFDSLEGRLRFVLGTGTFVRDKRSALD</sequence>
<evidence type="ECO:0000313" key="2">
    <source>
        <dbReference type="EMBL" id="CUH80811.1"/>
    </source>
</evidence>
<dbReference type="Proteomes" id="UP000052022">
    <property type="component" value="Unassembled WGS sequence"/>
</dbReference>
<dbReference type="SUPFAM" id="SSF53448">
    <property type="entry name" value="Nucleotide-diphospho-sugar transferases"/>
    <property type="match status" value="1"/>
</dbReference>
<keyword evidence="2" id="KW-0808">Transferase</keyword>
<dbReference type="AlphaFoldDB" id="A0A0P1GGP2"/>
<organism evidence="2 3">
    <name type="scientific">Tritonibacter multivorans</name>
    <dbReference type="NCBI Taxonomy" id="928856"/>
    <lineage>
        <taxon>Bacteria</taxon>
        <taxon>Pseudomonadati</taxon>
        <taxon>Pseudomonadota</taxon>
        <taxon>Alphaproteobacteria</taxon>
        <taxon>Rhodobacterales</taxon>
        <taxon>Paracoccaceae</taxon>
        <taxon>Tritonibacter</taxon>
    </lineage>
</organism>
<proteinExistence type="predicted"/>
<dbReference type="Pfam" id="PF00535">
    <property type="entry name" value="Glycos_transf_2"/>
    <property type="match status" value="1"/>
</dbReference>
<dbReference type="GO" id="GO:0016740">
    <property type="term" value="F:transferase activity"/>
    <property type="evidence" value="ECO:0007669"/>
    <property type="project" value="UniProtKB-KW"/>
</dbReference>
<dbReference type="InterPro" id="IPR001173">
    <property type="entry name" value="Glyco_trans_2-like"/>
</dbReference>
<name>A0A0P1GGP2_9RHOB</name>
<dbReference type="PANTHER" id="PTHR43685:SF2">
    <property type="entry name" value="GLYCOSYLTRANSFERASE 2-LIKE DOMAIN-CONTAINING PROTEIN"/>
    <property type="match status" value="1"/>
</dbReference>
<gene>
    <name evidence="2" type="ORF">TRM7557_03085</name>
</gene>
<feature type="domain" description="Glycosyltransferase 2-like" evidence="1">
    <location>
        <begin position="50"/>
        <end position="119"/>
    </location>
</feature>
<dbReference type="STRING" id="928856.SAMN04488049_11634"/>
<reference evidence="2 3" key="1">
    <citation type="submission" date="2015-09" db="EMBL/GenBank/DDBJ databases">
        <authorList>
            <consortium name="Swine Surveillance"/>
        </authorList>
    </citation>
    <scope>NUCLEOTIDE SEQUENCE [LARGE SCALE GENOMIC DNA]</scope>
    <source>
        <strain evidence="2 3">CECT 7557</strain>
    </source>
</reference>
<evidence type="ECO:0000313" key="3">
    <source>
        <dbReference type="Proteomes" id="UP000052022"/>
    </source>
</evidence>
<evidence type="ECO:0000259" key="1">
    <source>
        <dbReference type="Pfam" id="PF00535"/>
    </source>
</evidence>
<dbReference type="EMBL" id="CYSD01000040">
    <property type="protein sequence ID" value="CUH80811.1"/>
    <property type="molecule type" value="Genomic_DNA"/>
</dbReference>
<dbReference type="InterPro" id="IPR029044">
    <property type="entry name" value="Nucleotide-diphossugar_trans"/>
</dbReference>
<keyword evidence="3" id="KW-1185">Reference proteome</keyword>
<dbReference type="PANTHER" id="PTHR43685">
    <property type="entry name" value="GLYCOSYLTRANSFERASE"/>
    <property type="match status" value="1"/>
</dbReference>
<dbReference type="CDD" id="cd00761">
    <property type="entry name" value="Glyco_tranf_GTA_type"/>
    <property type="match status" value="1"/>
</dbReference>
<dbReference type="InterPro" id="IPR050834">
    <property type="entry name" value="Glycosyltransf_2"/>
</dbReference>